<dbReference type="AlphaFoldDB" id="A0A368Z9B8"/>
<evidence type="ECO:0000256" key="6">
    <source>
        <dbReference type="SAM" id="Phobius"/>
    </source>
</evidence>
<feature type="transmembrane region" description="Helical" evidence="6">
    <location>
        <begin position="206"/>
        <end position="226"/>
    </location>
</feature>
<evidence type="ECO:0000259" key="7">
    <source>
        <dbReference type="Pfam" id="PF00892"/>
    </source>
</evidence>
<feature type="transmembrane region" description="Helical" evidence="6">
    <location>
        <begin position="177"/>
        <end position="200"/>
    </location>
</feature>
<dbReference type="InterPro" id="IPR037185">
    <property type="entry name" value="EmrE-like"/>
</dbReference>
<evidence type="ECO:0000256" key="2">
    <source>
        <dbReference type="ARBA" id="ARBA00009853"/>
    </source>
</evidence>
<protein>
    <submittedName>
        <fullName evidence="8">Putative membrane protein</fullName>
    </submittedName>
</protein>
<comment type="similarity">
    <text evidence="2">Belongs to the drug/metabolite transporter (DMT) superfamily. 10 TMS drug/metabolite exporter (DME) (TC 2.A.7.3) family.</text>
</comment>
<feature type="transmembrane region" description="Helical" evidence="6">
    <location>
        <begin position="264"/>
        <end position="282"/>
    </location>
</feature>
<dbReference type="GO" id="GO:0016020">
    <property type="term" value="C:membrane"/>
    <property type="evidence" value="ECO:0007669"/>
    <property type="project" value="UniProtKB-SubCell"/>
</dbReference>
<dbReference type="PANTHER" id="PTHR22911">
    <property type="entry name" value="ACYL-MALONYL CONDENSING ENZYME-RELATED"/>
    <property type="match status" value="1"/>
</dbReference>
<feature type="transmembrane region" description="Helical" evidence="6">
    <location>
        <begin position="74"/>
        <end position="91"/>
    </location>
</feature>
<dbReference type="SUPFAM" id="SSF103481">
    <property type="entry name" value="Multidrug resistance efflux transporter EmrE"/>
    <property type="match status" value="2"/>
</dbReference>
<feature type="domain" description="EamA" evidence="7">
    <location>
        <begin position="11"/>
        <end position="142"/>
    </location>
</feature>
<keyword evidence="4 6" id="KW-1133">Transmembrane helix</keyword>
<reference evidence="8 9" key="1">
    <citation type="submission" date="2018-07" db="EMBL/GenBank/DDBJ databases">
        <title>Genomic Encyclopedia of Type Strains, Phase III (KMG-III): the genomes of soil and plant-associated and newly described type strains.</title>
        <authorList>
            <person name="Whitman W."/>
        </authorList>
    </citation>
    <scope>NUCLEOTIDE SEQUENCE [LARGE SCALE GENOMIC DNA]</scope>
    <source>
        <strain evidence="8 9">CECT 8525</strain>
    </source>
</reference>
<evidence type="ECO:0000313" key="9">
    <source>
        <dbReference type="Proteomes" id="UP000253345"/>
    </source>
</evidence>
<comment type="caution">
    <text evidence="8">The sequence shown here is derived from an EMBL/GenBank/DDBJ whole genome shotgun (WGS) entry which is preliminary data.</text>
</comment>
<feature type="domain" description="EamA" evidence="7">
    <location>
        <begin position="152"/>
        <end position="281"/>
    </location>
</feature>
<dbReference type="InterPro" id="IPR000620">
    <property type="entry name" value="EamA_dom"/>
</dbReference>
<dbReference type="Proteomes" id="UP000253345">
    <property type="component" value="Unassembled WGS sequence"/>
</dbReference>
<accession>A0A368Z9B8</accession>
<dbReference type="EMBL" id="QPJL01000001">
    <property type="protein sequence ID" value="RCW89013.1"/>
    <property type="molecule type" value="Genomic_DNA"/>
</dbReference>
<proteinExistence type="inferred from homology"/>
<feature type="transmembrane region" description="Helical" evidence="6">
    <location>
        <begin position="97"/>
        <end position="119"/>
    </location>
</feature>
<keyword evidence="5 6" id="KW-0472">Membrane</keyword>
<comment type="subcellular location">
    <subcellularLocation>
        <location evidence="1">Membrane</location>
        <topology evidence="1">Multi-pass membrane protein</topology>
    </subcellularLocation>
</comment>
<feature type="transmembrane region" description="Helical" evidence="6">
    <location>
        <begin position="152"/>
        <end position="170"/>
    </location>
</feature>
<organism evidence="8 9">
    <name type="scientific">Paracoccus lutimaris</name>
    <dbReference type="NCBI Taxonomy" id="1490030"/>
    <lineage>
        <taxon>Bacteria</taxon>
        <taxon>Pseudomonadati</taxon>
        <taxon>Pseudomonadota</taxon>
        <taxon>Alphaproteobacteria</taxon>
        <taxon>Rhodobacterales</taxon>
        <taxon>Paracoccaceae</taxon>
        <taxon>Paracoccus</taxon>
    </lineage>
</organism>
<dbReference type="Gene3D" id="1.10.3730.20">
    <property type="match status" value="2"/>
</dbReference>
<feature type="transmembrane region" description="Helical" evidence="6">
    <location>
        <begin position="128"/>
        <end position="146"/>
    </location>
</feature>
<evidence type="ECO:0000256" key="3">
    <source>
        <dbReference type="ARBA" id="ARBA00022692"/>
    </source>
</evidence>
<feature type="transmembrane region" description="Helical" evidence="6">
    <location>
        <begin position="43"/>
        <end position="62"/>
    </location>
</feature>
<keyword evidence="9" id="KW-1185">Reference proteome</keyword>
<gene>
    <name evidence="8" type="ORF">DFP89_101452</name>
</gene>
<evidence type="ECO:0000313" key="8">
    <source>
        <dbReference type="EMBL" id="RCW89013.1"/>
    </source>
</evidence>
<feature type="transmembrane region" description="Helical" evidence="6">
    <location>
        <begin position="238"/>
        <end position="258"/>
    </location>
</feature>
<name>A0A368Z9B8_9RHOB</name>
<evidence type="ECO:0000256" key="5">
    <source>
        <dbReference type="ARBA" id="ARBA00023136"/>
    </source>
</evidence>
<feature type="transmembrane region" description="Helical" evidence="6">
    <location>
        <begin position="12"/>
        <end position="37"/>
    </location>
</feature>
<evidence type="ECO:0000256" key="1">
    <source>
        <dbReference type="ARBA" id="ARBA00004141"/>
    </source>
</evidence>
<keyword evidence="3 6" id="KW-0812">Transmembrane</keyword>
<dbReference type="Pfam" id="PF00892">
    <property type="entry name" value="EamA"/>
    <property type="match status" value="2"/>
</dbReference>
<evidence type="ECO:0000256" key="4">
    <source>
        <dbReference type="ARBA" id="ARBA00022989"/>
    </source>
</evidence>
<sequence>MPASASRSDLAGILWMLATGLCFVAVNGTVRWLGVALPAAEGAFIRFAFGLIFLIPVLVPALRQGFSPRIWRLLILRGGLHVLAVVLWFYAMARITVAEVTAIGFLNPIVVTLGAALLMGERISWRRALAILVALTGAMIVLRPGIRELQAGHLAQLGAALAFGSSYLVAKRLSEALPATVVVAMMSLTVCIGLAPLAALNWVPPNLEQCAVLAGTALFATAGHYAMTRAFASAPLTVTQPVVLLQLLWAALLGALVFGEPVDIWVMLGGAIMIGAICYITLREARLRRRAAPGPHVLTRGRNSS</sequence>
<dbReference type="PANTHER" id="PTHR22911:SF6">
    <property type="entry name" value="SOLUTE CARRIER FAMILY 35 MEMBER G1"/>
    <property type="match status" value="1"/>
</dbReference>